<dbReference type="PATRIC" id="fig|571915.4.peg.408"/>
<dbReference type="Pfam" id="PF07905">
    <property type="entry name" value="PucR"/>
    <property type="match status" value="1"/>
</dbReference>
<sequence length="598" mass="65166">MPQSLVPPKNQPPSRRGALLNGSDNLQSTVNDWEYGAFLTIRDVLETPTLSGARVEALCAPRDLDRPVRWVHIADAVRTGELLVGGELLLTTGIAWGDTADQRTEMIATFAGHNAAALLIELGSQWQEVPTDVVTACRAYDLPLIVLFDEVKFTELTENVHTLLLNNKITQVTEIHFVTESFNSLIINGAPTMQILDHASRLLGCPVVLEDLSHQVVGYSEGHMVPSVLLANWSEQSRNWSTTIGTYGSLIQCVTVGAGGETGAKAVVKALTEDVVSHGYGANLWTMIDIQARGTVWGRLFYFGRSTSAAGGDHILSQAATALAMERLGSTNPYSWVDLIEKTAIERLVHNRYTSVDGVKEVLSASGFRMNNREMMALKIEHSGRYVEPTSFRKHIKKAFPNSDFLATTVETDPRVIIAALSVPITENTPPLSATIAGHLRHIAETIIAGTDTKIRITTAAAGTGTLELSALIRQLFQQEQQPMPRAAITVVPLSRTPVEYLLLHLRDDVRIQEYVATTLEPLLVHDHKNSGDLIDTLHAVIANPTSRTAAAEQLHLSRTALYSRIATIERLLGVDLADGDAVFAISLALRSLPPQSN</sequence>
<dbReference type="InterPro" id="IPR042070">
    <property type="entry name" value="PucR_C-HTH_sf"/>
</dbReference>
<dbReference type="PANTHER" id="PTHR33744">
    <property type="entry name" value="CARBOHYDRATE DIACID REGULATOR"/>
    <property type="match status" value="1"/>
</dbReference>
<dbReference type="Pfam" id="PF13556">
    <property type="entry name" value="HTH_30"/>
    <property type="match status" value="1"/>
</dbReference>
<dbReference type="InterPro" id="IPR025736">
    <property type="entry name" value="PucR_C-HTH_dom"/>
</dbReference>
<keyword evidence="5" id="KW-1185">Reference proteome</keyword>
<evidence type="ECO:0000256" key="1">
    <source>
        <dbReference type="SAM" id="MobiDB-lite"/>
    </source>
</evidence>
<accession>A0A0G3GU96</accession>
<evidence type="ECO:0000259" key="3">
    <source>
        <dbReference type="Pfam" id="PF13556"/>
    </source>
</evidence>
<organism evidence="4 5">
    <name type="scientific">Corynebacterium mustelae</name>
    <dbReference type="NCBI Taxonomy" id="571915"/>
    <lineage>
        <taxon>Bacteria</taxon>
        <taxon>Bacillati</taxon>
        <taxon>Actinomycetota</taxon>
        <taxon>Actinomycetes</taxon>
        <taxon>Mycobacteriales</taxon>
        <taxon>Corynebacteriaceae</taxon>
        <taxon>Corynebacterium</taxon>
    </lineage>
</organism>
<name>A0A0G3GU96_9CORY</name>
<reference evidence="5" key="2">
    <citation type="submission" date="2015-05" db="EMBL/GenBank/DDBJ databases">
        <title>Complete genome sequence of Corynebacterium mustelae DSM 45274, isolated from various tissues of a male ferret with lethal sepsis.</title>
        <authorList>
            <person name="Ruckert C."/>
            <person name="Albersmeier A."/>
            <person name="Winkler A."/>
            <person name="Tauch A."/>
        </authorList>
    </citation>
    <scope>NUCLEOTIDE SEQUENCE [LARGE SCALE GENOMIC DNA]</scope>
    <source>
        <strain evidence="5">DSM 45274</strain>
    </source>
</reference>
<dbReference type="AlphaFoldDB" id="A0A0G3GU96"/>
<evidence type="ECO:0000313" key="5">
    <source>
        <dbReference type="Proteomes" id="UP000035199"/>
    </source>
</evidence>
<dbReference type="Gene3D" id="1.10.10.2840">
    <property type="entry name" value="PucR C-terminal helix-turn-helix domain"/>
    <property type="match status" value="1"/>
</dbReference>
<feature type="region of interest" description="Disordered" evidence="1">
    <location>
        <begin position="1"/>
        <end position="23"/>
    </location>
</feature>
<evidence type="ECO:0000259" key="2">
    <source>
        <dbReference type="Pfam" id="PF07905"/>
    </source>
</evidence>
<evidence type="ECO:0000313" key="4">
    <source>
        <dbReference type="EMBL" id="AKK04731.1"/>
    </source>
</evidence>
<dbReference type="EMBL" id="CP011542">
    <property type="protein sequence ID" value="AKK04731.1"/>
    <property type="molecule type" value="Genomic_DNA"/>
</dbReference>
<dbReference type="KEGG" id="cmv:CMUST_01930"/>
<dbReference type="PANTHER" id="PTHR33744:SF1">
    <property type="entry name" value="DNA-BINDING TRANSCRIPTIONAL ACTIVATOR ADER"/>
    <property type="match status" value="1"/>
</dbReference>
<gene>
    <name evidence="4" type="ORF">CMUST_01930</name>
</gene>
<protein>
    <submittedName>
        <fullName evidence="4">Purine catabolism regulator-like protein</fullName>
    </submittedName>
</protein>
<dbReference type="STRING" id="571915.CMUST_01930"/>
<feature type="domain" description="Purine catabolism PurC-like" evidence="2">
    <location>
        <begin position="43"/>
        <end position="164"/>
    </location>
</feature>
<dbReference type="InterPro" id="IPR012914">
    <property type="entry name" value="PucR_dom"/>
</dbReference>
<dbReference type="RefSeq" id="WP_052844471.1">
    <property type="nucleotide sequence ID" value="NZ_CP011542.1"/>
</dbReference>
<dbReference type="Proteomes" id="UP000035199">
    <property type="component" value="Chromosome"/>
</dbReference>
<reference evidence="4 5" key="1">
    <citation type="journal article" date="2015" name="Genome Announc.">
        <title>Complete Genome Sequence of the Type Strain Corynebacterium mustelae DSM 45274, Isolated from Various Tissues of a Male Ferret with Lethal Sepsis.</title>
        <authorList>
            <person name="Ruckert C."/>
            <person name="Eimer J."/>
            <person name="Winkler A."/>
            <person name="Tauch A."/>
        </authorList>
    </citation>
    <scope>NUCLEOTIDE SEQUENCE [LARGE SCALE GENOMIC DNA]</scope>
    <source>
        <strain evidence="4 5">DSM 45274</strain>
    </source>
</reference>
<proteinExistence type="predicted"/>
<dbReference type="InterPro" id="IPR051448">
    <property type="entry name" value="CdaR-like_regulators"/>
</dbReference>
<feature type="domain" description="PucR C-terminal helix-turn-helix" evidence="3">
    <location>
        <begin position="534"/>
        <end position="591"/>
    </location>
</feature>